<evidence type="ECO:0000313" key="6">
    <source>
        <dbReference type="Proteomes" id="UP001500604"/>
    </source>
</evidence>
<dbReference type="InterPro" id="IPR032259">
    <property type="entry name" value="HIBYL-CoA-H"/>
</dbReference>
<gene>
    <name evidence="5" type="ORF">GCM10023116_06280</name>
</gene>
<dbReference type="EMBL" id="BAABFL010000065">
    <property type="protein sequence ID" value="GAA4648361.1"/>
    <property type="molecule type" value="Genomic_DNA"/>
</dbReference>
<dbReference type="RefSeq" id="WP_345193936.1">
    <property type="nucleotide sequence ID" value="NZ_BAABFL010000065.1"/>
</dbReference>
<dbReference type="SUPFAM" id="SSF52096">
    <property type="entry name" value="ClpP/crotonase"/>
    <property type="match status" value="1"/>
</dbReference>
<dbReference type="PANTHER" id="PTHR43176:SF3">
    <property type="entry name" value="3-HYDROXYISOBUTYRYL-COA HYDROLASE, MITOCHONDRIAL"/>
    <property type="match status" value="1"/>
</dbReference>
<dbReference type="PANTHER" id="PTHR43176">
    <property type="entry name" value="3-HYDROXYISOBUTYRYL-COA HYDROLASE-RELATED"/>
    <property type="match status" value="1"/>
</dbReference>
<dbReference type="Gene3D" id="3.90.226.10">
    <property type="entry name" value="2-enoyl-CoA Hydratase, Chain A, domain 1"/>
    <property type="match status" value="1"/>
</dbReference>
<name>A0ABP8UXU8_9GAMM</name>
<organism evidence="5 6">
    <name type="scientific">Kistimonas scapharcae</name>
    <dbReference type="NCBI Taxonomy" id="1036133"/>
    <lineage>
        <taxon>Bacteria</taxon>
        <taxon>Pseudomonadati</taxon>
        <taxon>Pseudomonadota</taxon>
        <taxon>Gammaproteobacteria</taxon>
        <taxon>Oceanospirillales</taxon>
        <taxon>Endozoicomonadaceae</taxon>
        <taxon>Kistimonas</taxon>
    </lineage>
</organism>
<keyword evidence="6" id="KW-1185">Reference proteome</keyword>
<comment type="caution">
    <text evidence="5">The sequence shown here is derived from an EMBL/GenBank/DDBJ whole genome shotgun (WGS) entry which is preliminary data.</text>
</comment>
<dbReference type="CDD" id="cd06558">
    <property type="entry name" value="crotonase-like"/>
    <property type="match status" value="1"/>
</dbReference>
<comment type="catalytic activity">
    <reaction evidence="1">
        <text>3-hydroxy-2-methylpropanoyl-CoA + H2O = 3-hydroxy-2-methylpropanoate + CoA + H(+)</text>
        <dbReference type="Rhea" id="RHEA:20888"/>
        <dbReference type="ChEBI" id="CHEBI:11805"/>
        <dbReference type="ChEBI" id="CHEBI:15377"/>
        <dbReference type="ChEBI" id="CHEBI:15378"/>
        <dbReference type="ChEBI" id="CHEBI:57287"/>
        <dbReference type="ChEBI" id="CHEBI:57340"/>
        <dbReference type="EC" id="3.1.2.4"/>
    </reaction>
</comment>
<dbReference type="EC" id="3.1.2.4" evidence="2"/>
<sequence length="369" mass="40597">MGQSLILVEEIESDSGKMIGHVCLNARDTLNALSLDMIDQLSATLTSWQSNDDVVCVILSGSGDKAFCAGGDVKNLYQSIIDCDYGDNAYASAFFSREYRLDYQIHTYGKPLICWGSGIIMGGGMGLMAGASHRVVTESTMMAMPEVTIGLFPDVGGSWFLNKMPGRLGLFVGLTGVRMKAADALYARLADYYLDAMQWDGLLQALIAAPWHRELPENHQQVSDILSSLASEPDDDSSLQTYQPLIDSLLDVASPADALANLTKPELPAWFSRPAQTLATGSPVSAWLVFEQLRRGKGLSLADIFRMELTMAIQCTRHRDFAEGVRALLIQRTNDPGWRYPSIEDVPMAQVDEYFSIDWPESRHPLADL</sequence>
<proteinExistence type="predicted"/>
<dbReference type="InterPro" id="IPR029045">
    <property type="entry name" value="ClpP/crotonase-like_dom_sf"/>
</dbReference>
<evidence type="ECO:0000313" key="5">
    <source>
        <dbReference type="EMBL" id="GAA4648361.1"/>
    </source>
</evidence>
<evidence type="ECO:0000256" key="2">
    <source>
        <dbReference type="ARBA" id="ARBA00011915"/>
    </source>
</evidence>
<dbReference type="NCBIfam" id="NF004127">
    <property type="entry name" value="PRK05617.1"/>
    <property type="match status" value="1"/>
</dbReference>
<protein>
    <recommendedName>
        <fullName evidence="2">3-hydroxyisobutyryl-CoA hydrolase</fullName>
        <ecNumber evidence="2">3.1.2.4</ecNumber>
    </recommendedName>
</protein>
<evidence type="ECO:0000256" key="3">
    <source>
        <dbReference type="ARBA" id="ARBA00022801"/>
    </source>
</evidence>
<evidence type="ECO:0000256" key="1">
    <source>
        <dbReference type="ARBA" id="ARBA00001709"/>
    </source>
</evidence>
<dbReference type="Proteomes" id="UP001500604">
    <property type="component" value="Unassembled WGS sequence"/>
</dbReference>
<keyword evidence="3" id="KW-0378">Hydrolase</keyword>
<evidence type="ECO:0000259" key="4">
    <source>
        <dbReference type="Pfam" id="PF16113"/>
    </source>
</evidence>
<feature type="domain" description="Enoyl-CoA hydratase/isomerase" evidence="4">
    <location>
        <begin position="20"/>
        <end position="355"/>
    </location>
</feature>
<reference evidence="6" key="1">
    <citation type="journal article" date="2019" name="Int. J. Syst. Evol. Microbiol.">
        <title>The Global Catalogue of Microorganisms (GCM) 10K type strain sequencing project: providing services to taxonomists for standard genome sequencing and annotation.</title>
        <authorList>
            <consortium name="The Broad Institute Genomics Platform"/>
            <consortium name="The Broad Institute Genome Sequencing Center for Infectious Disease"/>
            <person name="Wu L."/>
            <person name="Ma J."/>
        </authorList>
    </citation>
    <scope>NUCLEOTIDE SEQUENCE [LARGE SCALE GENOMIC DNA]</scope>
    <source>
        <strain evidence="6">JCM 17805</strain>
    </source>
</reference>
<dbReference type="Pfam" id="PF16113">
    <property type="entry name" value="ECH_2"/>
    <property type="match status" value="1"/>
</dbReference>
<dbReference type="InterPro" id="IPR045004">
    <property type="entry name" value="ECH_dom"/>
</dbReference>
<accession>A0ABP8UXU8</accession>